<dbReference type="OrthoDB" id="2564910at2759"/>
<reference evidence="3" key="2">
    <citation type="submission" date="2013-12" db="EMBL/GenBank/DDBJ databases">
        <title>Evolution of pathogenesis and genome organization in the Tremellales.</title>
        <authorList>
            <person name="Cuomo C."/>
            <person name="Litvintseva A."/>
            <person name="Heitman J."/>
            <person name="Chen Y."/>
            <person name="Sun S."/>
            <person name="Springer D."/>
            <person name="Dromer F."/>
            <person name="Young S."/>
            <person name="Zeng Q."/>
            <person name="Chapman S."/>
            <person name="Gujja S."/>
            <person name="Saif S."/>
            <person name="Birren B."/>
        </authorList>
    </citation>
    <scope>NUCLEOTIDE SEQUENCE [LARGE SCALE GENOMIC DNA]</scope>
    <source>
        <strain evidence="3">CBS 10435</strain>
    </source>
</reference>
<organism evidence="2 3">
    <name type="scientific">Kwoniella mangroviensis CBS 10435</name>
    <dbReference type="NCBI Taxonomy" id="1331196"/>
    <lineage>
        <taxon>Eukaryota</taxon>
        <taxon>Fungi</taxon>
        <taxon>Dikarya</taxon>
        <taxon>Basidiomycota</taxon>
        <taxon>Agaricomycotina</taxon>
        <taxon>Tremellomycetes</taxon>
        <taxon>Tremellales</taxon>
        <taxon>Cryptococcaceae</taxon>
        <taxon>Kwoniella</taxon>
    </lineage>
</organism>
<feature type="region of interest" description="Disordered" evidence="1">
    <location>
        <begin position="28"/>
        <end position="56"/>
    </location>
</feature>
<feature type="region of interest" description="Disordered" evidence="1">
    <location>
        <begin position="571"/>
        <end position="591"/>
    </location>
</feature>
<feature type="compositionally biased region" description="Low complexity" evidence="1">
    <location>
        <begin position="28"/>
        <end position="45"/>
    </location>
</feature>
<dbReference type="Proteomes" id="UP000092583">
    <property type="component" value="Unassembled WGS sequence"/>
</dbReference>
<reference evidence="2 3" key="1">
    <citation type="submission" date="2013-07" db="EMBL/GenBank/DDBJ databases">
        <title>The Genome Sequence of Kwoniella mangroviensis CBS10435.</title>
        <authorList>
            <consortium name="The Broad Institute Genome Sequencing Platform"/>
            <person name="Cuomo C."/>
            <person name="Litvintseva A."/>
            <person name="Chen Y."/>
            <person name="Heitman J."/>
            <person name="Sun S."/>
            <person name="Springer D."/>
            <person name="Dromer F."/>
            <person name="Young S.K."/>
            <person name="Zeng Q."/>
            <person name="Gargeya S."/>
            <person name="Fitzgerald M."/>
            <person name="Abouelleil A."/>
            <person name="Alvarado L."/>
            <person name="Berlin A.M."/>
            <person name="Chapman S.B."/>
            <person name="Dewar J."/>
            <person name="Goldberg J."/>
            <person name="Griggs A."/>
            <person name="Gujja S."/>
            <person name="Hansen M."/>
            <person name="Howarth C."/>
            <person name="Imamovic A."/>
            <person name="Larimer J."/>
            <person name="McCowan C."/>
            <person name="Murphy C."/>
            <person name="Pearson M."/>
            <person name="Priest M."/>
            <person name="Roberts A."/>
            <person name="Saif S."/>
            <person name="Shea T."/>
            <person name="Sykes S."/>
            <person name="Wortman J."/>
            <person name="Nusbaum C."/>
            <person name="Birren B."/>
        </authorList>
    </citation>
    <scope>NUCLEOTIDE SEQUENCE [LARGE SCALE GENOMIC DNA]</scope>
    <source>
        <strain evidence="2 3">CBS 10435</strain>
    </source>
</reference>
<sequence>MPPRLPSRRHVDLVNLSFLLPWAGKSSYTTLPTSSSSSLSSNSSQPSPPKSPLYPPRVFAESSKMASLRQRKKSPGLIHFHLSVPNPPLPSTLLDLVRTDNRHLHLNSGMALSSYCLRMGDLKSYRGLWQLMGRKRIAPLSTIRSHLSIRLPLPSSSQSEKGISKMMKVKYKIRPNRWAIKMFPPLPFLPSTKFTKSQLIQHLHYLLLQTESQSELPTFREGLELLKRSSDWSNSNVEYGSALELLNLYLAYTHRSPSSSARQIDGIELVDTYLKEAQGARVNRQTLHLLIKSHISTPISLLGLKAYSPEMKSLKNKILATISNFSIAHQITPGPETYRILARFAGHYKLDDLAGIAWEGWYDAIKLDRLIKRQSSQGDRILVENLGYNSSSSLRVRFGRIGYMNKRWTRVVRLYENLGWIKKNENEDALEKEYGFGYVWLGEKGRLSKLAELKVMEQKEKEVVREEIKLENILNVKEEVEVGSIVGKLDDLKIKVEDNMSVLQSPREEVKFNIEKNEISNQPILSIVKNKEVTSKQDSSSAIIDESEISHHKPPYFVLIRDGSTVKIRSKSKNDNSQIDLDGLDDKPIWE</sequence>
<dbReference type="EMBL" id="KI669463">
    <property type="protein sequence ID" value="OCF57341.1"/>
    <property type="molecule type" value="Genomic_DNA"/>
</dbReference>
<evidence type="ECO:0000256" key="1">
    <source>
        <dbReference type="SAM" id="MobiDB-lite"/>
    </source>
</evidence>
<accession>A0A1B9IPD3</accession>
<evidence type="ECO:0000313" key="3">
    <source>
        <dbReference type="Proteomes" id="UP000092583"/>
    </source>
</evidence>
<name>A0A1B9IPD3_9TREE</name>
<protein>
    <submittedName>
        <fullName evidence="2">Uncharacterized protein</fullName>
    </submittedName>
</protein>
<evidence type="ECO:0000313" key="2">
    <source>
        <dbReference type="EMBL" id="OCF57341.1"/>
    </source>
</evidence>
<keyword evidence="3" id="KW-1185">Reference proteome</keyword>
<dbReference type="AlphaFoldDB" id="A0A1B9IPD3"/>
<gene>
    <name evidence="2" type="ORF">L486_04797</name>
</gene>
<feature type="compositionally biased region" description="Pro residues" evidence="1">
    <location>
        <begin position="46"/>
        <end position="55"/>
    </location>
</feature>
<proteinExistence type="predicted"/>